<reference evidence="1" key="1">
    <citation type="submission" date="2022-11" db="EMBL/GenBank/DDBJ databases">
        <title>Centuries of genome instability and evolution in soft-shell clam transmissible cancer (bioRxiv).</title>
        <authorList>
            <person name="Hart S.F.M."/>
            <person name="Yonemitsu M.A."/>
            <person name="Giersch R.M."/>
            <person name="Beal B.F."/>
            <person name="Arriagada G."/>
            <person name="Davis B.W."/>
            <person name="Ostrander E.A."/>
            <person name="Goff S.P."/>
            <person name="Metzger M.J."/>
        </authorList>
    </citation>
    <scope>NUCLEOTIDE SEQUENCE</scope>
    <source>
        <strain evidence="1">MELC-2E11</strain>
        <tissue evidence="1">Siphon/mantle</tissue>
    </source>
</reference>
<name>A0ABY7EAZ1_MYAAR</name>
<organism evidence="1 2">
    <name type="scientific">Mya arenaria</name>
    <name type="common">Soft-shell clam</name>
    <dbReference type="NCBI Taxonomy" id="6604"/>
    <lineage>
        <taxon>Eukaryota</taxon>
        <taxon>Metazoa</taxon>
        <taxon>Spiralia</taxon>
        <taxon>Lophotrochozoa</taxon>
        <taxon>Mollusca</taxon>
        <taxon>Bivalvia</taxon>
        <taxon>Autobranchia</taxon>
        <taxon>Heteroconchia</taxon>
        <taxon>Euheterodonta</taxon>
        <taxon>Imparidentia</taxon>
        <taxon>Neoheterodontei</taxon>
        <taxon>Myida</taxon>
        <taxon>Myoidea</taxon>
        <taxon>Myidae</taxon>
        <taxon>Mya</taxon>
    </lineage>
</organism>
<evidence type="ECO:0000313" key="1">
    <source>
        <dbReference type="EMBL" id="WAR04331.1"/>
    </source>
</evidence>
<dbReference type="PANTHER" id="PTHR46601:SF1">
    <property type="entry name" value="ADF-H DOMAIN-CONTAINING PROTEIN"/>
    <property type="match status" value="1"/>
</dbReference>
<feature type="non-terminal residue" evidence="1">
    <location>
        <position position="239"/>
    </location>
</feature>
<dbReference type="Proteomes" id="UP001164746">
    <property type="component" value="Chromosome 5"/>
</dbReference>
<protein>
    <submittedName>
        <fullName evidence="1">Uncharacterized protein</fullName>
    </submittedName>
</protein>
<gene>
    <name evidence="1" type="ORF">MAR_019700</name>
</gene>
<dbReference type="EMBL" id="CP111016">
    <property type="protein sequence ID" value="WAR04331.1"/>
    <property type="molecule type" value="Genomic_DNA"/>
</dbReference>
<proteinExistence type="predicted"/>
<keyword evidence="2" id="KW-1185">Reference proteome</keyword>
<dbReference type="PANTHER" id="PTHR46601">
    <property type="entry name" value="ULP_PROTEASE DOMAIN-CONTAINING PROTEIN"/>
    <property type="match status" value="1"/>
</dbReference>
<evidence type="ECO:0000313" key="2">
    <source>
        <dbReference type="Proteomes" id="UP001164746"/>
    </source>
</evidence>
<sequence>MDFTENYSCGHADKILTANFYKCYVTLHPVVIYTNSSDQHLSHEYFIYAHNTGIVYAFIKRNTNRLKNEHPGITLVHNITDSPTSQYRNKNTMYLEVNHVQLFGFMADWEADHGKGPCDGVGGSSKRLAVLAVRRQTAVIQQRTNITGFSCVPKEKCVEAYNDLLAVNSKPELFTDGEFKASCDEWIKHTILQQSGKTNATGMRTDIRNEKSFLTRQEKSNQGRHSQKLILLKSFTTIT</sequence>
<accession>A0ABY7EAZ1</accession>